<name>A0ABQ1PLD5_9GAMM</name>
<dbReference type="InterPro" id="IPR029063">
    <property type="entry name" value="SAM-dependent_MTases_sf"/>
</dbReference>
<proteinExistence type="predicted"/>
<dbReference type="SUPFAM" id="SSF53335">
    <property type="entry name" value="S-adenosyl-L-methionine-dependent methyltransferases"/>
    <property type="match status" value="1"/>
</dbReference>
<comment type="caution">
    <text evidence="2">The sequence shown here is derived from an EMBL/GenBank/DDBJ whole genome shotgun (WGS) entry which is preliminary data.</text>
</comment>
<protein>
    <recommendedName>
        <fullName evidence="1">Methyltransferase FkbM domain-containing protein</fullName>
    </recommendedName>
</protein>
<dbReference type="NCBIfam" id="TIGR01444">
    <property type="entry name" value="fkbM_fam"/>
    <property type="match status" value="1"/>
</dbReference>
<dbReference type="InterPro" id="IPR052514">
    <property type="entry name" value="SAM-dependent_MTase"/>
</dbReference>
<evidence type="ECO:0000259" key="1">
    <source>
        <dbReference type="Pfam" id="PF05050"/>
    </source>
</evidence>
<dbReference type="Gene3D" id="3.40.50.150">
    <property type="entry name" value="Vaccinia Virus protein VP39"/>
    <property type="match status" value="1"/>
</dbReference>
<gene>
    <name evidence="2" type="ORF">GCM10007418_18140</name>
</gene>
<feature type="domain" description="Methyltransferase FkbM" evidence="1">
    <location>
        <begin position="110"/>
        <end position="274"/>
    </location>
</feature>
<keyword evidence="3" id="KW-1185">Reference proteome</keyword>
<dbReference type="InterPro" id="IPR006342">
    <property type="entry name" value="FkbM_mtfrase"/>
</dbReference>
<accession>A0ABQ1PLD5</accession>
<dbReference type="CDD" id="cd02440">
    <property type="entry name" value="AdoMet_MTases"/>
    <property type="match status" value="1"/>
</dbReference>
<sequence>MEKINNNRLVLAKVKFDAGEIDKFQYAEYINDQHARLFDYPQFLAGTDVQEIRITAQGVVVTSAAHGIAMFIDAVDLHATPYTLLDFGSYETDETSFLKSVLCDGEVFLDIGANLGWYSLVLGRNCPKSRIYAFEPIPSTVEVLEKNIRLNGLENIETVCMGMFNKEDELNFLFAPDVSGATSLKMTGQSRGRTSIQNVTCRTTTLDVFCASRDIVPSLLKIDVEGAELMVVQGGEKILESTPIILMELLRKWSREFGYHPNDVFTLLERYGYRAWVFAEDHKLEGCPRVTENTMQTNYVFMHPQKHADVISQWELPAR</sequence>
<reference evidence="3" key="1">
    <citation type="journal article" date="2019" name="Int. J. Syst. Evol. Microbiol.">
        <title>The Global Catalogue of Microorganisms (GCM) 10K type strain sequencing project: providing services to taxonomists for standard genome sequencing and annotation.</title>
        <authorList>
            <consortium name="The Broad Institute Genomics Platform"/>
            <consortium name="The Broad Institute Genome Sequencing Center for Infectious Disease"/>
            <person name="Wu L."/>
            <person name="Ma J."/>
        </authorList>
    </citation>
    <scope>NUCLEOTIDE SEQUENCE [LARGE SCALE GENOMIC DNA]</scope>
    <source>
        <strain evidence="3">CGMCC 1.12482</strain>
    </source>
</reference>
<evidence type="ECO:0000313" key="2">
    <source>
        <dbReference type="EMBL" id="GGC99247.1"/>
    </source>
</evidence>
<dbReference type="Proteomes" id="UP000638188">
    <property type="component" value="Unassembled WGS sequence"/>
</dbReference>
<dbReference type="RefSeq" id="WP_150278430.1">
    <property type="nucleotide sequence ID" value="NZ_BMFF01000003.1"/>
</dbReference>
<organism evidence="2 3">
    <name type="scientific">Halopseudomonas salina</name>
    <dbReference type="NCBI Taxonomy" id="1323744"/>
    <lineage>
        <taxon>Bacteria</taxon>
        <taxon>Pseudomonadati</taxon>
        <taxon>Pseudomonadota</taxon>
        <taxon>Gammaproteobacteria</taxon>
        <taxon>Pseudomonadales</taxon>
        <taxon>Pseudomonadaceae</taxon>
        <taxon>Halopseudomonas</taxon>
    </lineage>
</organism>
<dbReference type="PANTHER" id="PTHR34203:SF15">
    <property type="entry name" value="SLL1173 PROTEIN"/>
    <property type="match status" value="1"/>
</dbReference>
<dbReference type="PANTHER" id="PTHR34203">
    <property type="entry name" value="METHYLTRANSFERASE, FKBM FAMILY PROTEIN"/>
    <property type="match status" value="1"/>
</dbReference>
<evidence type="ECO:0000313" key="3">
    <source>
        <dbReference type="Proteomes" id="UP000638188"/>
    </source>
</evidence>
<dbReference type="EMBL" id="BMFF01000003">
    <property type="protein sequence ID" value="GGC99247.1"/>
    <property type="molecule type" value="Genomic_DNA"/>
</dbReference>
<dbReference type="Pfam" id="PF05050">
    <property type="entry name" value="Methyltransf_21"/>
    <property type="match status" value="1"/>
</dbReference>